<dbReference type="EMBL" id="LDQV01000030">
    <property type="protein sequence ID" value="KTR25892.1"/>
    <property type="molecule type" value="Genomic_DNA"/>
</dbReference>
<dbReference type="EMBL" id="JBAWKY010000004">
    <property type="protein sequence ID" value="MEI4463346.1"/>
    <property type="molecule type" value="Genomic_DNA"/>
</dbReference>
<dbReference type="Proteomes" id="UP001387110">
    <property type="component" value="Unassembled WGS sequence"/>
</dbReference>
<proteinExistence type="predicted"/>
<evidence type="ECO:0000313" key="7">
    <source>
        <dbReference type="Proteomes" id="UP000072605"/>
    </source>
</evidence>
<accession>A0A0V8GDT3</accession>
<dbReference type="CDD" id="cd06533">
    <property type="entry name" value="Glyco_transf_WecG_TagA"/>
    <property type="match status" value="1"/>
</dbReference>
<dbReference type="PANTHER" id="PTHR34136:SF1">
    <property type="entry name" value="UDP-N-ACETYL-D-MANNOSAMINURONIC ACID TRANSFERASE"/>
    <property type="match status" value="1"/>
</dbReference>
<keyword evidence="1" id="KW-0328">Glycosyltransferase</keyword>
<reference evidence="5 8" key="3">
    <citation type="submission" date="2023-12" db="EMBL/GenBank/DDBJ databases">
        <authorList>
            <person name="Easwaran N."/>
            <person name="Lazarus H.P.S."/>
        </authorList>
    </citation>
    <scope>NUCLEOTIDE SEQUENCE [LARGE SCALE GENOMIC DNA]</scope>
    <source>
        <strain evidence="5 8">VIT-2023</strain>
    </source>
</reference>
<dbReference type="Pfam" id="PF03808">
    <property type="entry name" value="Glyco_tran_WecG"/>
    <property type="match status" value="1"/>
</dbReference>
<dbReference type="Proteomes" id="UP000053797">
    <property type="component" value="Unassembled WGS sequence"/>
</dbReference>
<dbReference type="NCBIfam" id="TIGR00696">
    <property type="entry name" value="wecG_tagA_cpsF"/>
    <property type="match status" value="1"/>
</dbReference>
<reference evidence="4 7" key="2">
    <citation type="journal article" date="2016" name="Front. Microbiol.">
        <title>Genomic Resource of Rice Seed Associated Bacteria.</title>
        <authorList>
            <person name="Midha S."/>
            <person name="Bansal K."/>
            <person name="Sharma S."/>
            <person name="Kumar N."/>
            <person name="Patil P.P."/>
            <person name="Chaudhry V."/>
            <person name="Patil P.B."/>
        </authorList>
    </citation>
    <scope>NUCLEOTIDE SEQUENCE [LARGE SCALE GENOMIC DNA]</scope>
    <source>
        <strain evidence="4 7">RSA11</strain>
    </source>
</reference>
<protein>
    <submittedName>
        <fullName evidence="3">Glycosyl transferase</fullName>
    </submittedName>
    <submittedName>
        <fullName evidence="5">WecB/TagA/CpsF family glycosyltransferase</fullName>
    </submittedName>
</protein>
<dbReference type="AlphaFoldDB" id="A0A0V8GDT3"/>
<dbReference type="EMBL" id="LNQL01000004">
    <property type="protein sequence ID" value="KSU48412.1"/>
    <property type="molecule type" value="Genomic_DNA"/>
</dbReference>
<dbReference type="OrthoDB" id="9771846at2"/>
<organism evidence="3 6">
    <name type="scientific">Exiguobacterium indicum</name>
    <dbReference type="NCBI Taxonomy" id="296995"/>
    <lineage>
        <taxon>Bacteria</taxon>
        <taxon>Bacillati</taxon>
        <taxon>Bacillota</taxon>
        <taxon>Bacilli</taxon>
        <taxon>Bacillales</taxon>
        <taxon>Bacillales Family XII. Incertae Sedis</taxon>
        <taxon>Exiguobacterium</taxon>
    </lineage>
</organism>
<name>A0A0V8GDT3_9BACL</name>
<evidence type="ECO:0000256" key="2">
    <source>
        <dbReference type="ARBA" id="ARBA00022679"/>
    </source>
</evidence>
<evidence type="ECO:0000313" key="8">
    <source>
        <dbReference type="Proteomes" id="UP001387110"/>
    </source>
</evidence>
<keyword evidence="2 3" id="KW-0808">Transferase</keyword>
<reference evidence="3 6" key="1">
    <citation type="journal article" date="2015" name="Int. J. Syst. Evol. Microbiol.">
        <title>Exiguobacterium enclense sp. nov., isolated from sediment.</title>
        <authorList>
            <person name="Dastager S.G."/>
            <person name="Mawlankar R."/>
            <person name="Sonalkar V.V."/>
            <person name="Thorat M.N."/>
            <person name="Mual P."/>
            <person name="Verma A."/>
            <person name="Krishnamurthi S."/>
            <person name="Tang S.K."/>
            <person name="Li W.J."/>
        </authorList>
    </citation>
    <scope>NUCLEOTIDE SEQUENCE [LARGE SCALE GENOMIC DNA]</scope>
    <source>
        <strain evidence="3 6">NIO-1109</strain>
    </source>
</reference>
<evidence type="ECO:0000313" key="4">
    <source>
        <dbReference type="EMBL" id="KTR25892.1"/>
    </source>
</evidence>
<keyword evidence="8" id="KW-1185">Reference proteome</keyword>
<evidence type="ECO:0000313" key="3">
    <source>
        <dbReference type="EMBL" id="KSU48412.1"/>
    </source>
</evidence>
<dbReference type="GO" id="GO:0016758">
    <property type="term" value="F:hexosyltransferase activity"/>
    <property type="evidence" value="ECO:0007669"/>
    <property type="project" value="TreeGrafter"/>
</dbReference>
<evidence type="ECO:0000313" key="5">
    <source>
        <dbReference type="EMBL" id="MEI4463346.1"/>
    </source>
</evidence>
<dbReference type="PANTHER" id="PTHR34136">
    <property type="match status" value="1"/>
</dbReference>
<dbReference type="Proteomes" id="UP000072605">
    <property type="component" value="Unassembled WGS sequence"/>
</dbReference>
<comment type="caution">
    <text evidence="3">The sequence shown here is derived from an EMBL/GenBank/DDBJ whole genome shotgun (WGS) entry which is preliminary data.</text>
</comment>
<evidence type="ECO:0000256" key="1">
    <source>
        <dbReference type="ARBA" id="ARBA00022676"/>
    </source>
</evidence>
<dbReference type="InterPro" id="IPR004629">
    <property type="entry name" value="WecG_TagA_CpsF"/>
</dbReference>
<gene>
    <name evidence="3" type="ORF">AS033_12380</name>
    <name evidence="4" type="ORF">RSA11_13460</name>
    <name evidence="5" type="ORF">SZL87_13050</name>
</gene>
<dbReference type="RefSeq" id="WP_023469708.1">
    <property type="nucleotide sequence ID" value="NZ_FMYN01000004.1"/>
</dbReference>
<sequence>MIQTKQVFGLPFVDATPSQWYTHIKTILHERGKAFLVTANPELVLRALREPSYDAILRRATFITPDGIGVTAASKRMGAPLTATLPGIETARELLRTADALEKRVFLLGGRPEVMKSLIRQLSIRFPNIHFVGTFHGFGKTEEATQAITEADADLVLVALGAPKQEEWIASVYDHVDHGIFIGVGGAFDVWSGHSKRAPKLFRRLKLEWLYRISTHPRGFEKLKDLLFFVTLVLRKKSTLS</sequence>
<evidence type="ECO:0000313" key="6">
    <source>
        <dbReference type="Proteomes" id="UP000053797"/>
    </source>
</evidence>